<reference evidence="1" key="1">
    <citation type="submission" date="2022-12" db="EMBL/GenBank/DDBJ databases">
        <authorList>
            <person name="Petersen C."/>
        </authorList>
    </citation>
    <scope>NUCLEOTIDE SEQUENCE</scope>
    <source>
        <strain evidence="1">IBT 30728</strain>
    </source>
</reference>
<evidence type="ECO:0000313" key="2">
    <source>
        <dbReference type="Proteomes" id="UP001148312"/>
    </source>
</evidence>
<organism evidence="1 2">
    <name type="scientific">Penicillium diatomitis</name>
    <dbReference type="NCBI Taxonomy" id="2819901"/>
    <lineage>
        <taxon>Eukaryota</taxon>
        <taxon>Fungi</taxon>
        <taxon>Dikarya</taxon>
        <taxon>Ascomycota</taxon>
        <taxon>Pezizomycotina</taxon>
        <taxon>Eurotiomycetes</taxon>
        <taxon>Eurotiomycetidae</taxon>
        <taxon>Eurotiales</taxon>
        <taxon>Aspergillaceae</taxon>
        <taxon>Penicillium</taxon>
    </lineage>
</organism>
<proteinExistence type="predicted"/>
<dbReference type="EMBL" id="JAPWDQ010000004">
    <property type="protein sequence ID" value="KAJ5489398.1"/>
    <property type="molecule type" value="Genomic_DNA"/>
</dbReference>
<accession>A0A9W9XEH4</accession>
<protein>
    <submittedName>
        <fullName evidence="1">Uncharacterized protein</fullName>
    </submittedName>
</protein>
<dbReference type="RefSeq" id="XP_056791431.1">
    <property type="nucleotide sequence ID" value="XM_056933890.1"/>
</dbReference>
<reference evidence="1" key="2">
    <citation type="journal article" date="2023" name="IMA Fungus">
        <title>Comparative genomic study of the Penicillium genus elucidates a diverse pangenome and 15 lateral gene transfer events.</title>
        <authorList>
            <person name="Petersen C."/>
            <person name="Sorensen T."/>
            <person name="Nielsen M.R."/>
            <person name="Sondergaard T.E."/>
            <person name="Sorensen J.L."/>
            <person name="Fitzpatrick D.A."/>
            <person name="Frisvad J.C."/>
            <person name="Nielsen K.L."/>
        </authorList>
    </citation>
    <scope>NUCLEOTIDE SEQUENCE</scope>
    <source>
        <strain evidence="1">IBT 30728</strain>
    </source>
</reference>
<keyword evidence="2" id="KW-1185">Reference proteome</keyword>
<comment type="caution">
    <text evidence="1">The sequence shown here is derived from an EMBL/GenBank/DDBJ whole genome shotgun (WGS) entry which is preliminary data.</text>
</comment>
<dbReference type="Proteomes" id="UP001148312">
    <property type="component" value="Unassembled WGS sequence"/>
</dbReference>
<gene>
    <name evidence="1" type="ORF">N7539_004288</name>
</gene>
<sequence length="187" mass="21680">MATKGIATSSLVSDGIYPRQPSPETIGIYRLMSEVSHGLSGCPNCSCKNAVCEFHSKDEPLLCKESEVDYGFLSVNTWERWRLLNFYSDLFANPKFNPQKMQEAKRNPDVQALETYIESLVPGFRREIWNEHLTDGMFPKLNPRLKFWGNYPSCKCFIHKLPVSEGLDHLVNAEIDWIREQYEERNR</sequence>
<evidence type="ECO:0000313" key="1">
    <source>
        <dbReference type="EMBL" id="KAJ5489398.1"/>
    </source>
</evidence>
<name>A0A9W9XEH4_9EURO</name>
<dbReference type="AlphaFoldDB" id="A0A9W9XEH4"/>
<dbReference type="GeneID" id="81624139"/>